<name>A0A9P0LG50_ACAOB</name>
<dbReference type="EMBL" id="CAKOFQ010007251">
    <property type="protein sequence ID" value="CAH1996173.1"/>
    <property type="molecule type" value="Genomic_DNA"/>
</dbReference>
<protein>
    <submittedName>
        <fullName evidence="2">Uncharacterized protein</fullName>
    </submittedName>
</protein>
<keyword evidence="3" id="KW-1185">Reference proteome</keyword>
<sequence length="71" mass="8514">MDDKHVATIAFSIFQRSETVLEVHPHSEAEPQMQEANGQYTAGQRREKQDETAKGYRVWVRVRYWVHWKRI</sequence>
<evidence type="ECO:0000313" key="3">
    <source>
        <dbReference type="Proteomes" id="UP001152888"/>
    </source>
</evidence>
<dbReference type="OrthoDB" id="6019866at2759"/>
<comment type="caution">
    <text evidence="2">The sequence shown here is derived from an EMBL/GenBank/DDBJ whole genome shotgun (WGS) entry which is preliminary data.</text>
</comment>
<evidence type="ECO:0000313" key="2">
    <source>
        <dbReference type="EMBL" id="CAH1996173.1"/>
    </source>
</evidence>
<organism evidence="2 3">
    <name type="scientific">Acanthoscelides obtectus</name>
    <name type="common">Bean weevil</name>
    <name type="synonym">Bruchus obtectus</name>
    <dbReference type="NCBI Taxonomy" id="200917"/>
    <lineage>
        <taxon>Eukaryota</taxon>
        <taxon>Metazoa</taxon>
        <taxon>Ecdysozoa</taxon>
        <taxon>Arthropoda</taxon>
        <taxon>Hexapoda</taxon>
        <taxon>Insecta</taxon>
        <taxon>Pterygota</taxon>
        <taxon>Neoptera</taxon>
        <taxon>Endopterygota</taxon>
        <taxon>Coleoptera</taxon>
        <taxon>Polyphaga</taxon>
        <taxon>Cucujiformia</taxon>
        <taxon>Chrysomeloidea</taxon>
        <taxon>Chrysomelidae</taxon>
        <taxon>Bruchinae</taxon>
        <taxon>Bruchini</taxon>
        <taxon>Acanthoscelides</taxon>
    </lineage>
</organism>
<accession>A0A9P0LG50</accession>
<proteinExistence type="predicted"/>
<dbReference type="Proteomes" id="UP001152888">
    <property type="component" value="Unassembled WGS sequence"/>
</dbReference>
<evidence type="ECO:0000256" key="1">
    <source>
        <dbReference type="SAM" id="MobiDB-lite"/>
    </source>
</evidence>
<reference evidence="2" key="1">
    <citation type="submission" date="2022-03" db="EMBL/GenBank/DDBJ databases">
        <authorList>
            <person name="Sayadi A."/>
        </authorList>
    </citation>
    <scope>NUCLEOTIDE SEQUENCE</scope>
</reference>
<dbReference type="AlphaFoldDB" id="A0A9P0LG50"/>
<gene>
    <name evidence="2" type="ORF">ACAOBT_LOCUS23069</name>
</gene>
<feature type="region of interest" description="Disordered" evidence="1">
    <location>
        <begin position="25"/>
        <end position="48"/>
    </location>
</feature>